<feature type="transmembrane region" description="Helical" evidence="8">
    <location>
        <begin position="260"/>
        <end position="281"/>
    </location>
</feature>
<evidence type="ECO:0000256" key="3">
    <source>
        <dbReference type="ARBA" id="ARBA00022448"/>
    </source>
</evidence>
<keyword evidence="11" id="KW-1185">Reference proteome</keyword>
<keyword evidence="8" id="KW-0997">Cell inner membrane</keyword>
<feature type="transmembrane region" description="Helical" evidence="8">
    <location>
        <begin position="84"/>
        <end position="104"/>
    </location>
</feature>
<feature type="transmembrane region" description="Helical" evidence="8">
    <location>
        <begin position="143"/>
        <end position="162"/>
    </location>
</feature>
<dbReference type="PANTHER" id="PTHR23502:SF132">
    <property type="entry name" value="POLYAMINE TRANSPORTER 2-RELATED"/>
    <property type="match status" value="1"/>
</dbReference>
<sequence length="409" mass="43388">MTTFTAKPLKTGPALPEFIALVALITSLVALSIDAMLPALPNIASDLVVSDYRQTQWVITSLIFGMSFGQMVFGPLSDAFGRKFAILSGIALFSVGSVLSMMATSLPMLIAGRVLQGLGVSGPRIASMALVRDKYVGDQMARVMSFVMMVFILVPMLAPIVGQQILNLWGWREIFALFIVLSTIAAVWLGVRQPETLMPESRRPFHVGQIARTALMVVRHPRVLGFSVAAGFVFGGLLSYVASAQAIFQGIYGLGDDFPYYFAALAFGLGCASLVNGSLVVRFGSLRLSLLGLIGMLCLAALLSLIAAFNQGIPPLSLFMGIGFLMFFCVGILFGNLNSLAMVPLGRMAGIGAAVVGSVSNVVAVLVSGLVGWFFNDTLLPILIGIMFSAAASLAITLKIRHADDHVLG</sequence>
<dbReference type="InterPro" id="IPR011701">
    <property type="entry name" value="MFS"/>
</dbReference>
<dbReference type="CDD" id="cd17320">
    <property type="entry name" value="MFS_MdfA_MDR_like"/>
    <property type="match status" value="1"/>
</dbReference>
<feature type="domain" description="Major facilitator superfamily (MFS) profile" evidence="9">
    <location>
        <begin position="18"/>
        <end position="403"/>
    </location>
</feature>
<feature type="transmembrane region" description="Helical" evidence="8">
    <location>
        <begin position="379"/>
        <end position="398"/>
    </location>
</feature>
<organism evidence="10 11">
    <name type="scientific">Reinekea blandensis MED297</name>
    <dbReference type="NCBI Taxonomy" id="314283"/>
    <lineage>
        <taxon>Bacteria</taxon>
        <taxon>Pseudomonadati</taxon>
        <taxon>Pseudomonadota</taxon>
        <taxon>Gammaproteobacteria</taxon>
        <taxon>Oceanospirillales</taxon>
        <taxon>Saccharospirillaceae</taxon>
        <taxon>Reinekea</taxon>
    </lineage>
</organism>
<comment type="caution">
    <text evidence="10">The sequence shown here is derived from an EMBL/GenBank/DDBJ whole genome shotgun (WGS) entry which is preliminary data.</text>
</comment>
<evidence type="ECO:0000256" key="8">
    <source>
        <dbReference type="RuleBase" id="RU365088"/>
    </source>
</evidence>
<dbReference type="GO" id="GO:0042910">
    <property type="term" value="F:xenobiotic transmembrane transporter activity"/>
    <property type="evidence" value="ECO:0007669"/>
    <property type="project" value="InterPro"/>
</dbReference>
<feature type="transmembrane region" description="Helical" evidence="8">
    <location>
        <begin position="316"/>
        <end position="337"/>
    </location>
</feature>
<dbReference type="EMBL" id="AAOE01000001">
    <property type="protein sequence ID" value="EAR11259.1"/>
    <property type="molecule type" value="Genomic_DNA"/>
</dbReference>
<feature type="transmembrane region" description="Helical" evidence="8">
    <location>
        <begin position="223"/>
        <end position="248"/>
    </location>
</feature>
<evidence type="ECO:0000313" key="10">
    <source>
        <dbReference type="EMBL" id="EAR11259.1"/>
    </source>
</evidence>
<feature type="transmembrane region" description="Helical" evidence="8">
    <location>
        <begin position="18"/>
        <end position="37"/>
    </location>
</feature>
<evidence type="ECO:0000256" key="2">
    <source>
        <dbReference type="ARBA" id="ARBA00006236"/>
    </source>
</evidence>
<reference evidence="10 11" key="1">
    <citation type="submission" date="2006-02" db="EMBL/GenBank/DDBJ databases">
        <authorList>
            <person name="Pinhassi J."/>
            <person name="Pedros-Alio C."/>
            <person name="Ferriera S."/>
            <person name="Johnson J."/>
            <person name="Kravitz S."/>
            <person name="Halpern A."/>
            <person name="Remington K."/>
            <person name="Beeson K."/>
            <person name="Tran B."/>
            <person name="Rogers Y.-H."/>
            <person name="Friedman R."/>
            <person name="Venter J.C."/>
        </authorList>
    </citation>
    <scope>NUCLEOTIDE SEQUENCE [LARGE SCALE GENOMIC DNA]</scope>
    <source>
        <strain evidence="10 11">MED297</strain>
    </source>
</reference>
<feature type="transmembrane region" description="Helical" evidence="8">
    <location>
        <begin position="57"/>
        <end position="77"/>
    </location>
</feature>
<accession>A4B9F8</accession>
<evidence type="ECO:0000256" key="1">
    <source>
        <dbReference type="ARBA" id="ARBA00004651"/>
    </source>
</evidence>
<dbReference type="PROSITE" id="PS50850">
    <property type="entry name" value="MFS"/>
    <property type="match status" value="1"/>
</dbReference>
<comment type="caution">
    <text evidence="8">Lacks conserved residue(s) required for the propagation of feature annotation.</text>
</comment>
<dbReference type="SUPFAM" id="SSF103473">
    <property type="entry name" value="MFS general substrate transporter"/>
    <property type="match status" value="1"/>
</dbReference>
<feature type="transmembrane region" description="Helical" evidence="8">
    <location>
        <begin position="174"/>
        <end position="191"/>
    </location>
</feature>
<evidence type="ECO:0000256" key="5">
    <source>
        <dbReference type="ARBA" id="ARBA00022692"/>
    </source>
</evidence>
<gene>
    <name evidence="10" type="ORF">MED297_20267</name>
</gene>
<feature type="transmembrane region" description="Helical" evidence="8">
    <location>
        <begin position="349"/>
        <end position="373"/>
    </location>
</feature>
<keyword evidence="6 8" id="KW-1133">Transmembrane helix</keyword>
<dbReference type="RefSeq" id="WP_008044790.1">
    <property type="nucleotide sequence ID" value="NZ_CH724151.1"/>
</dbReference>
<evidence type="ECO:0000259" key="9">
    <source>
        <dbReference type="PROSITE" id="PS50850"/>
    </source>
</evidence>
<name>A4B9F8_9GAMM</name>
<dbReference type="InterPro" id="IPR020846">
    <property type="entry name" value="MFS_dom"/>
</dbReference>
<dbReference type="PANTHER" id="PTHR23502">
    <property type="entry name" value="MAJOR FACILITATOR SUPERFAMILY"/>
    <property type="match status" value="1"/>
</dbReference>
<dbReference type="Pfam" id="PF07690">
    <property type="entry name" value="MFS_1"/>
    <property type="match status" value="1"/>
</dbReference>
<dbReference type="NCBIfam" id="TIGR00710">
    <property type="entry name" value="efflux_Bcr_CflA"/>
    <property type="match status" value="1"/>
</dbReference>
<protein>
    <recommendedName>
        <fullName evidence="8">Bcr/CflA family efflux transporter</fullName>
    </recommendedName>
</protein>
<dbReference type="AlphaFoldDB" id="A4B9F8"/>
<evidence type="ECO:0000256" key="7">
    <source>
        <dbReference type="ARBA" id="ARBA00023136"/>
    </source>
</evidence>
<keyword evidence="5 8" id="KW-0812">Transmembrane</keyword>
<dbReference type="GO" id="GO:0005886">
    <property type="term" value="C:plasma membrane"/>
    <property type="evidence" value="ECO:0007669"/>
    <property type="project" value="UniProtKB-SubCell"/>
</dbReference>
<dbReference type="OrthoDB" id="9814303at2"/>
<proteinExistence type="inferred from homology"/>
<evidence type="ECO:0000256" key="6">
    <source>
        <dbReference type="ARBA" id="ARBA00022989"/>
    </source>
</evidence>
<keyword evidence="3 8" id="KW-0813">Transport</keyword>
<comment type="subcellular location">
    <subcellularLocation>
        <location evidence="8">Cell inner membrane</location>
        <topology evidence="8">Multi-pass membrane protein</topology>
    </subcellularLocation>
    <subcellularLocation>
        <location evidence="1">Cell membrane</location>
        <topology evidence="1">Multi-pass membrane protein</topology>
    </subcellularLocation>
</comment>
<dbReference type="InterPro" id="IPR004812">
    <property type="entry name" value="Efflux_drug-R_Bcr/CmlA"/>
</dbReference>
<dbReference type="HOGENOM" id="CLU_001265_47_0_6"/>
<evidence type="ECO:0000256" key="4">
    <source>
        <dbReference type="ARBA" id="ARBA00022475"/>
    </source>
</evidence>
<dbReference type="GO" id="GO:1990961">
    <property type="term" value="P:xenobiotic detoxification by transmembrane export across the plasma membrane"/>
    <property type="evidence" value="ECO:0007669"/>
    <property type="project" value="InterPro"/>
</dbReference>
<keyword evidence="7 8" id="KW-0472">Membrane</keyword>
<keyword evidence="4" id="KW-1003">Cell membrane</keyword>
<dbReference type="Gene3D" id="1.20.1720.10">
    <property type="entry name" value="Multidrug resistance protein D"/>
    <property type="match status" value="1"/>
</dbReference>
<evidence type="ECO:0000313" key="11">
    <source>
        <dbReference type="Proteomes" id="UP000005953"/>
    </source>
</evidence>
<dbReference type="STRING" id="314283.MED297_20267"/>
<dbReference type="Proteomes" id="UP000005953">
    <property type="component" value="Unassembled WGS sequence"/>
</dbReference>
<comment type="similarity">
    <text evidence="2 8">Belongs to the major facilitator superfamily. Bcr/CmlA family.</text>
</comment>
<feature type="transmembrane region" description="Helical" evidence="8">
    <location>
        <begin position="288"/>
        <end position="310"/>
    </location>
</feature>
<dbReference type="InterPro" id="IPR036259">
    <property type="entry name" value="MFS_trans_sf"/>
</dbReference>